<accession>A0A438I8P7</accession>
<sequence>MREKVEWRIGENGRRVALGWSRRCSKLELRRERQTPSYHRGKQERGLVMGPYGATSVGVFLEGLNQCIKDGKEGKWERGWKEKGRSYSLVQDANSAGCFLRLRVVDLEKKRYNICILKAKKRKNKKKGSREGRMRKWRRGRGAGIVKQSEFEQIGTLSGKLGLARLEKGRVLLEFEFVEEAIRVLTSGKRSVGGLHAWSTGVQGLGVWKKVKQETKPGGDDVARAGPRVEELANARLKVPLRSADGTSGQASGAGCEVIENRAQVGLVTRLFIDPSEAGPSSSALAVGILGSKRAGGSSSQGPSMREKLKGAAAVGAGPAIRPLLSKDKGWAAVEGFSSPIGPSVLIGDTGATWRLSFLSPVEVNLEEAAIGNPTFNDRPCTSGRSFEVWDCFKFVGLKVSESSPSNSFSLGRTLEGEYYDHSGVLREDIHEGSTLRMLDADRSAKNGNGCWDLVEVNCVDNKARNTEWGSAQSVPPRSQGREGD</sequence>
<evidence type="ECO:0000313" key="2">
    <source>
        <dbReference type="Proteomes" id="UP000288805"/>
    </source>
</evidence>
<gene>
    <name evidence="1" type="ORF">CK203_032754</name>
</gene>
<evidence type="ECO:0000313" key="1">
    <source>
        <dbReference type="EMBL" id="RVW93029.1"/>
    </source>
</evidence>
<evidence type="ECO:0008006" key="3">
    <source>
        <dbReference type="Google" id="ProtNLM"/>
    </source>
</evidence>
<protein>
    <recommendedName>
        <fullName evidence="3">DUF4283 domain-containing protein</fullName>
    </recommendedName>
</protein>
<dbReference type="EMBL" id="QGNW01000132">
    <property type="protein sequence ID" value="RVW93029.1"/>
    <property type="molecule type" value="Genomic_DNA"/>
</dbReference>
<dbReference type="Proteomes" id="UP000288805">
    <property type="component" value="Unassembled WGS sequence"/>
</dbReference>
<reference evidence="1 2" key="1">
    <citation type="journal article" date="2018" name="PLoS Genet.">
        <title>Population sequencing reveals clonal diversity and ancestral inbreeding in the grapevine cultivar Chardonnay.</title>
        <authorList>
            <person name="Roach M.J."/>
            <person name="Johnson D.L."/>
            <person name="Bohlmann J."/>
            <person name="van Vuuren H.J."/>
            <person name="Jones S.J."/>
            <person name="Pretorius I.S."/>
            <person name="Schmidt S.A."/>
            <person name="Borneman A.R."/>
        </authorList>
    </citation>
    <scope>NUCLEOTIDE SEQUENCE [LARGE SCALE GENOMIC DNA]</scope>
    <source>
        <strain evidence="2">cv. Chardonnay</strain>
        <tissue evidence="1">Leaf</tissue>
    </source>
</reference>
<comment type="caution">
    <text evidence="1">The sequence shown here is derived from an EMBL/GenBank/DDBJ whole genome shotgun (WGS) entry which is preliminary data.</text>
</comment>
<dbReference type="AlphaFoldDB" id="A0A438I8P7"/>
<name>A0A438I8P7_VITVI</name>
<proteinExistence type="predicted"/>
<organism evidence="1 2">
    <name type="scientific">Vitis vinifera</name>
    <name type="common">Grape</name>
    <dbReference type="NCBI Taxonomy" id="29760"/>
    <lineage>
        <taxon>Eukaryota</taxon>
        <taxon>Viridiplantae</taxon>
        <taxon>Streptophyta</taxon>
        <taxon>Embryophyta</taxon>
        <taxon>Tracheophyta</taxon>
        <taxon>Spermatophyta</taxon>
        <taxon>Magnoliopsida</taxon>
        <taxon>eudicotyledons</taxon>
        <taxon>Gunneridae</taxon>
        <taxon>Pentapetalae</taxon>
        <taxon>rosids</taxon>
        <taxon>Vitales</taxon>
        <taxon>Vitaceae</taxon>
        <taxon>Viteae</taxon>
        <taxon>Vitis</taxon>
    </lineage>
</organism>